<evidence type="ECO:0000256" key="7">
    <source>
        <dbReference type="ARBA" id="ARBA00022824"/>
    </source>
</evidence>
<keyword evidence="5" id="KW-0808">Transferase</keyword>
<dbReference type="AlphaFoldDB" id="A0A6P5JR86"/>
<organism evidence="19 20">
    <name type="scientific">Phascolarctos cinereus</name>
    <name type="common">Koala</name>
    <dbReference type="NCBI Taxonomy" id="38626"/>
    <lineage>
        <taxon>Eukaryota</taxon>
        <taxon>Metazoa</taxon>
        <taxon>Chordata</taxon>
        <taxon>Craniata</taxon>
        <taxon>Vertebrata</taxon>
        <taxon>Euteleostomi</taxon>
        <taxon>Mammalia</taxon>
        <taxon>Metatheria</taxon>
        <taxon>Diprotodontia</taxon>
        <taxon>Phascolarctidae</taxon>
        <taxon>Phascolarctos</taxon>
    </lineage>
</organism>
<dbReference type="GO" id="GO:0005634">
    <property type="term" value="C:nucleus"/>
    <property type="evidence" value="ECO:0007669"/>
    <property type="project" value="UniProtKB-SubCell"/>
</dbReference>
<gene>
    <name evidence="20 21" type="primary">LOC110202120</name>
</gene>
<feature type="DNA-binding region" description="Homeobox" evidence="12">
    <location>
        <begin position="69"/>
        <end position="129"/>
    </location>
</feature>
<evidence type="ECO:0000256" key="15">
    <source>
        <dbReference type="SAM" id="MobiDB-lite"/>
    </source>
</evidence>
<keyword evidence="8 16" id="KW-1133">Transmembrane helix</keyword>
<dbReference type="PROSITE" id="PS50922">
    <property type="entry name" value="TLC"/>
    <property type="match status" value="1"/>
</dbReference>
<evidence type="ECO:0000259" key="17">
    <source>
        <dbReference type="PROSITE" id="PS50071"/>
    </source>
</evidence>
<evidence type="ECO:0000313" key="21">
    <source>
        <dbReference type="RefSeq" id="XP_020833813.1"/>
    </source>
</evidence>
<feature type="transmembrane region" description="Helical" evidence="16">
    <location>
        <begin position="257"/>
        <end position="279"/>
    </location>
</feature>
<proteinExistence type="predicted"/>
<dbReference type="PANTHER" id="PTHR12560">
    <property type="entry name" value="LONGEVITY ASSURANCE FACTOR 1 LAG1"/>
    <property type="match status" value="1"/>
</dbReference>
<dbReference type="InterPro" id="IPR009057">
    <property type="entry name" value="Homeodomain-like_sf"/>
</dbReference>
<keyword evidence="9" id="KW-0443">Lipid metabolism</keyword>
<dbReference type="InterPro" id="IPR001356">
    <property type="entry name" value="HD"/>
</dbReference>
<dbReference type="GO" id="GO:0005789">
    <property type="term" value="C:endoplasmic reticulum membrane"/>
    <property type="evidence" value="ECO:0007669"/>
    <property type="project" value="UniProtKB-SubCell"/>
</dbReference>
<comment type="pathway">
    <text evidence="2">Lipid metabolism; sphingolipid metabolism.</text>
</comment>
<sequence length="405" mass="48009">MLASLYNWFWKAEYWIPPGFSWTDLEDSDGVTYPHSKDLWIALPLTFVLVLVRYCFERTIGLSLSRAMGVRDKLRVKAAPNPILESFFWTQSQNPKEDDLSHLGRQCGLSVRQVQRWFRQKKKQEQPLLNKKFCESSWKFFFYFFSFIGGLFVLHKEPWFWEPRLCWEKYPKHPLQPAIYWWFLLEIVFYLSLLLTLFFDVKRKDFKEQIIHHFVAITLIFCSYSANFLRIGALVLLLHDVSDVLLEAGKMFNYAKWKYSCDITFLVFALVFFVSRLIFFPTKVIYTTYHYSRLYFQLYFGFYFFNGLLMILQILHIFWFSLICRMLFQFILARGVQNDIRSDMEDLGTSDDQSKKGKQRNEKFQTHAPSPKPGVLGNLGYGGWQGMSQKHSLDQPGASDCLPDK</sequence>
<keyword evidence="12 14" id="KW-0238">DNA-binding</keyword>
<dbReference type="GO" id="GO:0003677">
    <property type="term" value="F:DNA binding"/>
    <property type="evidence" value="ECO:0007669"/>
    <property type="project" value="UniProtKB-UniRule"/>
</dbReference>
<evidence type="ECO:0000256" key="14">
    <source>
        <dbReference type="RuleBase" id="RU000682"/>
    </source>
</evidence>
<keyword evidence="12 14" id="KW-0539">Nucleus</keyword>
<evidence type="ECO:0000256" key="3">
    <source>
        <dbReference type="ARBA" id="ARBA00004991"/>
    </source>
</evidence>
<evidence type="ECO:0000313" key="19">
    <source>
        <dbReference type="Proteomes" id="UP000515140"/>
    </source>
</evidence>
<evidence type="ECO:0000256" key="9">
    <source>
        <dbReference type="ARBA" id="ARBA00023098"/>
    </source>
</evidence>
<dbReference type="CDD" id="cd00086">
    <property type="entry name" value="homeodomain"/>
    <property type="match status" value="1"/>
</dbReference>
<evidence type="ECO:0000256" key="4">
    <source>
        <dbReference type="ARBA" id="ARBA00022516"/>
    </source>
</evidence>
<keyword evidence="19" id="KW-1185">Reference proteome</keyword>
<dbReference type="FunFam" id="1.10.10.60:FF:000020">
    <property type="entry name" value="Ceramide synthase 5"/>
    <property type="match status" value="1"/>
</dbReference>
<feature type="compositionally biased region" description="Basic and acidic residues" evidence="15">
    <location>
        <begin position="352"/>
        <end position="365"/>
    </location>
</feature>
<evidence type="ECO:0000256" key="10">
    <source>
        <dbReference type="ARBA" id="ARBA00023136"/>
    </source>
</evidence>
<feature type="transmembrane region" description="Helical" evidence="16">
    <location>
        <begin position="179"/>
        <end position="199"/>
    </location>
</feature>
<feature type="transmembrane region" description="Helical" evidence="16">
    <location>
        <begin position="140"/>
        <end position="159"/>
    </location>
</feature>
<feature type="domain" description="Homeobox" evidence="17">
    <location>
        <begin position="67"/>
        <end position="128"/>
    </location>
</feature>
<dbReference type="GeneID" id="110202120"/>
<dbReference type="InterPro" id="IPR016439">
    <property type="entry name" value="Lag1/Lac1-like"/>
</dbReference>
<evidence type="ECO:0000256" key="11">
    <source>
        <dbReference type="ARBA" id="ARBA00049036"/>
    </source>
</evidence>
<feature type="transmembrane region" description="Helical" evidence="16">
    <location>
        <begin position="39"/>
        <end position="56"/>
    </location>
</feature>
<dbReference type="Pfam" id="PF03798">
    <property type="entry name" value="TRAM_LAG1_CLN8"/>
    <property type="match status" value="1"/>
</dbReference>
<keyword evidence="10 13" id="KW-0472">Membrane</keyword>
<dbReference type="UniPathway" id="UPA00222"/>
<evidence type="ECO:0000256" key="13">
    <source>
        <dbReference type="PROSITE-ProRule" id="PRU00205"/>
    </source>
</evidence>
<accession>A0A6P5JR86</accession>
<dbReference type="GO" id="GO:0050291">
    <property type="term" value="F:sphingosine N-acyltransferase activity"/>
    <property type="evidence" value="ECO:0007669"/>
    <property type="project" value="InterPro"/>
</dbReference>
<evidence type="ECO:0000313" key="20">
    <source>
        <dbReference type="RefSeq" id="XP_020833811.1"/>
    </source>
</evidence>
<dbReference type="Proteomes" id="UP000515140">
    <property type="component" value="Unplaced"/>
</dbReference>
<dbReference type="InterPro" id="IPR006634">
    <property type="entry name" value="TLC-dom"/>
</dbReference>
<dbReference type="RefSeq" id="XP_020833813.1">
    <property type="nucleotide sequence ID" value="XM_020978154.1"/>
</dbReference>
<comment type="subcellular location">
    <subcellularLocation>
        <location evidence="1">Endoplasmic reticulum membrane</location>
        <topology evidence="1">Multi-pass membrane protein</topology>
    </subcellularLocation>
    <subcellularLocation>
        <location evidence="12 14">Nucleus</location>
    </subcellularLocation>
</comment>
<dbReference type="PANTHER" id="PTHR12560:SF6">
    <property type="entry name" value="CERAMIDE SYNTHASE 4"/>
    <property type="match status" value="1"/>
</dbReference>
<dbReference type="PIRSF" id="PIRSF005225">
    <property type="entry name" value="LAG1_LAC1"/>
    <property type="match status" value="1"/>
</dbReference>
<dbReference type="SMART" id="SM00724">
    <property type="entry name" value="TLC"/>
    <property type="match status" value="1"/>
</dbReference>
<dbReference type="GO" id="GO:0046513">
    <property type="term" value="P:ceramide biosynthetic process"/>
    <property type="evidence" value="ECO:0007669"/>
    <property type="project" value="InterPro"/>
</dbReference>
<comment type="catalytic activity">
    <reaction evidence="11">
        <text>sphinganine + octadecanoyl-CoA = N-(octadecanoyl)-sphinganine + CoA + H(+)</text>
        <dbReference type="Rhea" id="RHEA:36547"/>
        <dbReference type="ChEBI" id="CHEBI:15378"/>
        <dbReference type="ChEBI" id="CHEBI:57287"/>
        <dbReference type="ChEBI" id="CHEBI:57394"/>
        <dbReference type="ChEBI" id="CHEBI:57817"/>
        <dbReference type="ChEBI" id="CHEBI:67033"/>
    </reaction>
    <physiologicalReaction direction="left-to-right" evidence="11">
        <dbReference type="Rhea" id="RHEA:36548"/>
    </physiologicalReaction>
</comment>
<dbReference type="Gene3D" id="1.10.10.60">
    <property type="entry name" value="Homeodomain-like"/>
    <property type="match status" value="1"/>
</dbReference>
<evidence type="ECO:0000256" key="1">
    <source>
        <dbReference type="ARBA" id="ARBA00004477"/>
    </source>
</evidence>
<keyword evidence="6 13" id="KW-0812">Transmembrane</keyword>
<keyword evidence="7" id="KW-0256">Endoplasmic reticulum</keyword>
<feature type="region of interest" description="Disordered" evidence="15">
    <location>
        <begin position="345"/>
        <end position="405"/>
    </location>
</feature>
<feature type="transmembrane region" description="Helical" evidence="16">
    <location>
        <begin position="211"/>
        <end position="237"/>
    </location>
</feature>
<reference evidence="20 21" key="1">
    <citation type="submission" date="2025-04" db="UniProtKB">
        <authorList>
            <consortium name="RefSeq"/>
        </authorList>
    </citation>
    <scope>IDENTIFICATION</scope>
    <source>
        <tissue evidence="20 21">Spleen</tissue>
    </source>
</reference>
<evidence type="ECO:0000256" key="2">
    <source>
        <dbReference type="ARBA" id="ARBA00004760"/>
    </source>
</evidence>
<evidence type="ECO:0000256" key="6">
    <source>
        <dbReference type="ARBA" id="ARBA00022692"/>
    </source>
</evidence>
<protein>
    <submittedName>
        <fullName evidence="20 21">Ceramide synthase 4-like isoform X1</fullName>
    </submittedName>
</protein>
<feature type="domain" description="TLC" evidence="18">
    <location>
        <begin position="131"/>
        <end position="332"/>
    </location>
</feature>
<keyword evidence="4" id="KW-0444">Lipid biosynthesis</keyword>
<dbReference type="KEGG" id="pcw:110202120"/>
<dbReference type="PROSITE" id="PS50071">
    <property type="entry name" value="HOMEOBOX_2"/>
    <property type="match status" value="1"/>
</dbReference>
<evidence type="ECO:0000256" key="8">
    <source>
        <dbReference type="ARBA" id="ARBA00022989"/>
    </source>
</evidence>
<dbReference type="SUPFAM" id="SSF46689">
    <property type="entry name" value="Homeodomain-like"/>
    <property type="match status" value="1"/>
</dbReference>
<evidence type="ECO:0000256" key="5">
    <source>
        <dbReference type="ARBA" id="ARBA00022679"/>
    </source>
</evidence>
<feature type="transmembrane region" description="Helical" evidence="16">
    <location>
        <begin position="300"/>
        <end position="322"/>
    </location>
</feature>
<dbReference type="Pfam" id="PF00046">
    <property type="entry name" value="Homeodomain"/>
    <property type="match status" value="1"/>
</dbReference>
<dbReference type="RefSeq" id="XP_020833811.1">
    <property type="nucleotide sequence ID" value="XM_020978152.1"/>
</dbReference>
<name>A0A6P5JR86_PHACI</name>
<evidence type="ECO:0000256" key="12">
    <source>
        <dbReference type="PROSITE-ProRule" id="PRU00108"/>
    </source>
</evidence>
<evidence type="ECO:0000256" key="16">
    <source>
        <dbReference type="SAM" id="Phobius"/>
    </source>
</evidence>
<comment type="pathway">
    <text evidence="3">Sphingolipid metabolism.</text>
</comment>
<evidence type="ECO:0000259" key="18">
    <source>
        <dbReference type="PROSITE" id="PS50922"/>
    </source>
</evidence>
<keyword evidence="12 14" id="KW-0371">Homeobox</keyword>